<gene>
    <name evidence="3" type="ORF">D5S18_17840</name>
</gene>
<dbReference type="RefSeq" id="WP_120042089.1">
    <property type="nucleotide sequence ID" value="NZ_QZFU01000019.1"/>
</dbReference>
<dbReference type="Gene3D" id="1.10.10.10">
    <property type="entry name" value="Winged helix-like DNA-binding domain superfamily/Winged helix DNA-binding domain"/>
    <property type="match status" value="1"/>
</dbReference>
<dbReference type="PANTHER" id="PTHR43252:SF6">
    <property type="entry name" value="NEGATIVE TRANSCRIPTION REGULATOR PADR"/>
    <property type="match status" value="1"/>
</dbReference>
<accession>A0A3A4KAY7</accession>
<proteinExistence type="predicted"/>
<feature type="domain" description="Transcription regulator PadR N-terminal" evidence="1">
    <location>
        <begin position="7"/>
        <end position="79"/>
    </location>
</feature>
<dbReference type="Pfam" id="PF10400">
    <property type="entry name" value="Vir_act_alpha_C"/>
    <property type="match status" value="1"/>
</dbReference>
<dbReference type="SUPFAM" id="SSF46785">
    <property type="entry name" value="Winged helix' DNA-binding domain"/>
    <property type="match status" value="1"/>
</dbReference>
<evidence type="ECO:0000259" key="1">
    <source>
        <dbReference type="Pfam" id="PF03551"/>
    </source>
</evidence>
<dbReference type="InterPro" id="IPR018309">
    <property type="entry name" value="Tscrpt_reg_PadR_C"/>
</dbReference>
<reference evidence="3 4" key="1">
    <citation type="submission" date="2018-09" db="EMBL/GenBank/DDBJ databases">
        <title>YIM PH21274 draft genome.</title>
        <authorList>
            <person name="Miao C."/>
        </authorList>
    </citation>
    <scope>NUCLEOTIDE SEQUENCE [LARGE SCALE GENOMIC DNA]</scope>
    <source>
        <strain evidence="3 4">YIM PH 21724</strain>
    </source>
</reference>
<name>A0A3A4KAY7_9NOCA</name>
<protein>
    <submittedName>
        <fullName evidence="3">PadR family transcriptional regulator</fullName>
    </submittedName>
</protein>
<organism evidence="3 4">
    <name type="scientific">Nocardia panacis</name>
    <dbReference type="NCBI Taxonomy" id="2340916"/>
    <lineage>
        <taxon>Bacteria</taxon>
        <taxon>Bacillati</taxon>
        <taxon>Actinomycetota</taxon>
        <taxon>Actinomycetes</taxon>
        <taxon>Mycobacteriales</taxon>
        <taxon>Nocardiaceae</taxon>
        <taxon>Nocardia</taxon>
    </lineage>
</organism>
<dbReference type="OrthoDB" id="3746369at2"/>
<evidence type="ECO:0000259" key="2">
    <source>
        <dbReference type="Pfam" id="PF10400"/>
    </source>
</evidence>
<dbReference type="Proteomes" id="UP000266677">
    <property type="component" value="Unassembled WGS sequence"/>
</dbReference>
<dbReference type="Pfam" id="PF03551">
    <property type="entry name" value="PadR"/>
    <property type="match status" value="1"/>
</dbReference>
<dbReference type="InterPro" id="IPR005149">
    <property type="entry name" value="Tscrpt_reg_PadR_N"/>
</dbReference>
<dbReference type="EMBL" id="QZFU01000019">
    <property type="protein sequence ID" value="RJO75215.1"/>
    <property type="molecule type" value="Genomic_DNA"/>
</dbReference>
<dbReference type="AlphaFoldDB" id="A0A3A4KAY7"/>
<comment type="caution">
    <text evidence="3">The sequence shown here is derived from an EMBL/GenBank/DDBJ whole genome shotgun (WGS) entry which is preliminary data.</text>
</comment>
<dbReference type="PANTHER" id="PTHR43252">
    <property type="entry name" value="TRANSCRIPTIONAL REGULATOR YQJI"/>
    <property type="match status" value="1"/>
</dbReference>
<dbReference type="Gene3D" id="6.10.140.190">
    <property type="match status" value="1"/>
</dbReference>
<sequence>MSLRYALLGLLEDGPASGYELTARFENSLQKYAWTARQSHIYPELNRLADAGLIEVIAQGARGRRTYALTEAGRAELREWLTGPMKPRAVRDEQVLRMSLLSALEPEQARALVRRFREQARAELDELRILAARADADTHPRGRLRFGRLAIEYGVHQYDALCRWADWARDVIDAAEADR</sequence>
<dbReference type="InterPro" id="IPR036390">
    <property type="entry name" value="WH_DNA-bd_sf"/>
</dbReference>
<dbReference type="InterPro" id="IPR036388">
    <property type="entry name" value="WH-like_DNA-bd_sf"/>
</dbReference>
<keyword evidence="4" id="KW-1185">Reference proteome</keyword>
<feature type="domain" description="Transcription regulator PadR C-terminal" evidence="2">
    <location>
        <begin position="90"/>
        <end position="172"/>
    </location>
</feature>
<evidence type="ECO:0000313" key="3">
    <source>
        <dbReference type="EMBL" id="RJO75215.1"/>
    </source>
</evidence>
<evidence type="ECO:0000313" key="4">
    <source>
        <dbReference type="Proteomes" id="UP000266677"/>
    </source>
</evidence>